<dbReference type="STRING" id="101091.A0A1C7ND97"/>
<dbReference type="GO" id="GO:0016616">
    <property type="term" value="F:oxidoreductase activity, acting on the CH-OH group of donors, NAD or NADP as acceptor"/>
    <property type="evidence" value="ECO:0007669"/>
    <property type="project" value="UniProtKB-ARBA"/>
</dbReference>
<name>A0A1C7ND97_9FUNG</name>
<dbReference type="PIRSF" id="PIRSF000097">
    <property type="entry name" value="AKR"/>
    <property type="match status" value="1"/>
</dbReference>
<feature type="domain" description="NADP-dependent oxidoreductase" evidence="5">
    <location>
        <begin position="18"/>
        <end position="288"/>
    </location>
</feature>
<gene>
    <name evidence="6" type="primary">gar1</name>
    <name evidence="6" type="ORF">A0J61_05219</name>
</gene>
<dbReference type="Gene3D" id="3.20.20.100">
    <property type="entry name" value="NADP-dependent oxidoreductase domain"/>
    <property type="match status" value="1"/>
</dbReference>
<protein>
    <submittedName>
        <fullName evidence="6">D-galacturonate reductase</fullName>
    </submittedName>
</protein>
<dbReference type="InterPro" id="IPR036812">
    <property type="entry name" value="NAD(P)_OxRdtase_dom_sf"/>
</dbReference>
<sequence>MVCTKTFELNNGTKIPAVGLGTWQSAGEGDVVYNAVKSAIAAGYRHIDAAMMYGNEVEVGRGIRDGLKENGLKREDIFVTTKLATIDARPNLVPQGFEESLRKLDIEYLDLYMMHWPVAVNPTTRQFVPLRPDGSRDLDEELNGRFELTWEAMEKLLDTGKVKSIGVANFSIPNLERLLKTAKVVPAVNQIELHPYLPQTKLVEYCTSKGIHCSAYSPLGSSQSTLLQDDTLNKIAQAHGKSVAQILISWGVTRTSVLPKSVNPERIKANIETVELSDEEIQAINDISKTTTKRFVRPAWGVPVFDEDFE</sequence>
<dbReference type="PRINTS" id="PR00069">
    <property type="entry name" value="ALDKETRDTASE"/>
</dbReference>
<dbReference type="InterPro" id="IPR023210">
    <property type="entry name" value="NADP_OxRdtase_dom"/>
</dbReference>
<feature type="site" description="Lowers pKa of active site Tyr" evidence="4">
    <location>
        <position position="82"/>
    </location>
</feature>
<accession>A0A1C7ND97</accession>
<evidence type="ECO:0000256" key="3">
    <source>
        <dbReference type="PIRSR" id="PIRSR000097-2"/>
    </source>
</evidence>
<feature type="active site" description="Proton donor" evidence="2">
    <location>
        <position position="53"/>
    </location>
</feature>
<evidence type="ECO:0000256" key="2">
    <source>
        <dbReference type="PIRSR" id="PIRSR000097-1"/>
    </source>
</evidence>
<proteinExistence type="predicted"/>
<evidence type="ECO:0000313" key="6">
    <source>
        <dbReference type="EMBL" id="OBZ86729.1"/>
    </source>
</evidence>
<dbReference type="PROSITE" id="PS00798">
    <property type="entry name" value="ALDOKETO_REDUCTASE_1"/>
    <property type="match status" value="1"/>
</dbReference>
<organism evidence="6 7">
    <name type="scientific">Choanephora cucurbitarum</name>
    <dbReference type="NCBI Taxonomy" id="101091"/>
    <lineage>
        <taxon>Eukaryota</taxon>
        <taxon>Fungi</taxon>
        <taxon>Fungi incertae sedis</taxon>
        <taxon>Mucoromycota</taxon>
        <taxon>Mucoromycotina</taxon>
        <taxon>Mucoromycetes</taxon>
        <taxon>Mucorales</taxon>
        <taxon>Mucorineae</taxon>
        <taxon>Choanephoraceae</taxon>
        <taxon>Choanephoroideae</taxon>
        <taxon>Choanephora</taxon>
    </lineage>
</organism>
<feature type="binding site" evidence="3">
    <location>
        <position position="115"/>
    </location>
    <ligand>
        <name>substrate</name>
    </ligand>
</feature>
<dbReference type="InterPro" id="IPR020471">
    <property type="entry name" value="AKR"/>
</dbReference>
<keyword evidence="7" id="KW-1185">Reference proteome</keyword>
<dbReference type="InterPro" id="IPR018170">
    <property type="entry name" value="Aldo/ket_reductase_CS"/>
</dbReference>
<dbReference type="OrthoDB" id="416253at2759"/>
<dbReference type="EMBL" id="LUGH01000276">
    <property type="protein sequence ID" value="OBZ86729.1"/>
    <property type="molecule type" value="Genomic_DNA"/>
</dbReference>
<keyword evidence="1" id="KW-0560">Oxidoreductase</keyword>
<evidence type="ECO:0000313" key="7">
    <source>
        <dbReference type="Proteomes" id="UP000093000"/>
    </source>
</evidence>
<evidence type="ECO:0000256" key="1">
    <source>
        <dbReference type="ARBA" id="ARBA00023002"/>
    </source>
</evidence>
<dbReference type="InParanoid" id="A0A1C7ND97"/>
<dbReference type="SUPFAM" id="SSF51430">
    <property type="entry name" value="NAD(P)-linked oxidoreductase"/>
    <property type="match status" value="1"/>
</dbReference>
<evidence type="ECO:0000259" key="5">
    <source>
        <dbReference type="Pfam" id="PF00248"/>
    </source>
</evidence>
<dbReference type="AlphaFoldDB" id="A0A1C7ND97"/>
<comment type="caution">
    <text evidence="6">The sequence shown here is derived from an EMBL/GenBank/DDBJ whole genome shotgun (WGS) entry which is preliminary data.</text>
</comment>
<dbReference type="PANTHER" id="PTHR11732">
    <property type="entry name" value="ALDO/KETO REDUCTASE"/>
    <property type="match status" value="1"/>
</dbReference>
<dbReference type="Proteomes" id="UP000093000">
    <property type="component" value="Unassembled WGS sequence"/>
</dbReference>
<reference evidence="6 7" key="1">
    <citation type="submission" date="2016-03" db="EMBL/GenBank/DDBJ databases">
        <title>Choanephora cucurbitarum.</title>
        <authorList>
            <person name="Min B."/>
            <person name="Park H."/>
            <person name="Park J.-H."/>
            <person name="Shin H.-D."/>
            <person name="Choi I.-G."/>
        </authorList>
    </citation>
    <scope>NUCLEOTIDE SEQUENCE [LARGE SCALE GENOMIC DNA]</scope>
    <source>
        <strain evidence="6 7">KUS-F28377</strain>
    </source>
</reference>
<evidence type="ECO:0000256" key="4">
    <source>
        <dbReference type="PIRSR" id="PIRSR000097-3"/>
    </source>
</evidence>
<dbReference type="FunFam" id="3.20.20.100:FF:000002">
    <property type="entry name" value="2,5-diketo-D-gluconic acid reductase A"/>
    <property type="match status" value="1"/>
</dbReference>
<dbReference type="Pfam" id="PF00248">
    <property type="entry name" value="Aldo_ket_red"/>
    <property type="match status" value="1"/>
</dbReference>